<dbReference type="Proteomes" id="UP001330812">
    <property type="component" value="Chromosome"/>
</dbReference>
<dbReference type="InterPro" id="IPR000792">
    <property type="entry name" value="Tscrpt_reg_LuxR_C"/>
</dbReference>
<evidence type="ECO:0000256" key="1">
    <source>
        <dbReference type="ARBA" id="ARBA00022741"/>
    </source>
</evidence>
<gene>
    <name evidence="4" type="ORF">VSH64_07395</name>
</gene>
<keyword evidence="5" id="KW-1185">Reference proteome</keyword>
<name>A0ABZ1ICS2_9PSEU</name>
<reference evidence="4 5" key="1">
    <citation type="journal article" date="2015" name="Int. J. Syst. Evol. Microbiol.">
        <title>Amycolatopsis rhabdoformis sp. nov., an actinomycete isolated from a tropical forest soil.</title>
        <authorList>
            <person name="Souza W.R."/>
            <person name="Silva R.E."/>
            <person name="Goodfellow M."/>
            <person name="Busarakam K."/>
            <person name="Figueiro F.S."/>
            <person name="Ferreira D."/>
            <person name="Rodrigues-Filho E."/>
            <person name="Moraes L.A.B."/>
            <person name="Zucchi T.D."/>
        </authorList>
    </citation>
    <scope>NUCLEOTIDE SEQUENCE [LARGE SCALE GENOMIC DNA]</scope>
    <source>
        <strain evidence="4 5">NCIMB 14900</strain>
    </source>
</reference>
<evidence type="ECO:0000313" key="5">
    <source>
        <dbReference type="Proteomes" id="UP001330812"/>
    </source>
</evidence>
<keyword evidence="2" id="KW-0067">ATP-binding</keyword>
<dbReference type="Gene3D" id="3.40.50.300">
    <property type="entry name" value="P-loop containing nucleotide triphosphate hydrolases"/>
    <property type="match status" value="1"/>
</dbReference>
<evidence type="ECO:0000313" key="4">
    <source>
        <dbReference type="EMBL" id="WSE31933.1"/>
    </source>
</evidence>
<dbReference type="Gene3D" id="1.10.10.10">
    <property type="entry name" value="Winged helix-like DNA-binding domain superfamily/Winged helix DNA-binding domain"/>
    <property type="match status" value="1"/>
</dbReference>
<organism evidence="4 5">
    <name type="scientific">Amycolatopsis rhabdoformis</name>
    <dbReference type="NCBI Taxonomy" id="1448059"/>
    <lineage>
        <taxon>Bacteria</taxon>
        <taxon>Bacillati</taxon>
        <taxon>Actinomycetota</taxon>
        <taxon>Actinomycetes</taxon>
        <taxon>Pseudonocardiales</taxon>
        <taxon>Pseudonocardiaceae</taxon>
        <taxon>Amycolatopsis</taxon>
    </lineage>
</organism>
<dbReference type="PANTHER" id="PTHR16305">
    <property type="entry name" value="TESTICULAR SOLUBLE ADENYLYL CYCLASE"/>
    <property type="match status" value="1"/>
</dbReference>
<sequence length="930" mass="99817">MGVATGKPGAPALLGRGAELALLDRLVDGARKGRSSVLVVRGEPGVGKTVLLNHVAAAAADLRVAQISGAESEMELAFAGVHQLCAPLLDRLDSLPAPQRDAIATAFGLREGKPPDRFLVGLAALTLLAEAAAKHPLVCVVDDVQWLDSASVQTLSLVARRLDADPIAMIFAVRESEDKRELEGLDGFPELVLTGLDDRHSRQLLETAVPGRMDDRVRERILAEARGNPLALLQLPRDRPPAALAGGYSLVGGDRPLIGRVERSFAAQLQTLPSDTRLLLLVAAADPVGEAALLWRAAARLGLGVDAAEPAETAELVSIGTRVRFRHALVRSAVYHSATLRDRRRVHEALAEAIDPRVDGEHRAWHRAQAAPGPSEEIAAELESSAGRARARGGVAAAAAFLAHATHLTPDPADRARRAWAAAQAKLDAGAPGSALSLLAVAEAVPAEPVQRARIDLLRTQIAFTRHRGRDAPALLLAAARRLRELDPPLARETYLEALMSSIFAGRLAWADADSPEDIARAARSAPPAPDPPRTVDLLLDGLIKRFTDGYVQAAPRLLHAAREFRRADDHGEASPRWYGIVGRIALELWDQDSWDALAAQQVELLRSEGALTLLPVALAYRAGVSVHAGRFDEAAALLQEATAISNATGAPPPLHVQPVLAAHRGQEELTLRLVREIRDNAIARGEGRVIPVVQYASALLHNSFGRWQEALEASGLALEHDDLGLYGYLLFEHIEAAVRGGERRRAEAALRELVTRAEASGTDLARGVAARSRALLASGPEADTLYRRSLDHLGHRRTDPMLARAHLVYGEWLRRENRPADAVAQLKRAHGIFTLIGSAGFAERTRRELVAAGEPMRAPATAASDTLTGQEAYIARLAADGHTNQEIAAQLFLSPRTVEWHLGKIFVKLGISSRRGLRTALSTRGAPDQ</sequence>
<dbReference type="Pfam" id="PF13191">
    <property type="entry name" value="AAA_16"/>
    <property type="match status" value="1"/>
</dbReference>
<dbReference type="SUPFAM" id="SSF46894">
    <property type="entry name" value="C-terminal effector domain of the bipartite response regulators"/>
    <property type="match status" value="1"/>
</dbReference>
<dbReference type="InterPro" id="IPR016032">
    <property type="entry name" value="Sig_transdc_resp-reg_C-effctor"/>
</dbReference>
<dbReference type="InterPro" id="IPR036388">
    <property type="entry name" value="WH-like_DNA-bd_sf"/>
</dbReference>
<dbReference type="PROSITE" id="PS50043">
    <property type="entry name" value="HTH_LUXR_2"/>
    <property type="match status" value="1"/>
</dbReference>
<feature type="domain" description="HTH luxR-type" evidence="3">
    <location>
        <begin position="861"/>
        <end position="926"/>
    </location>
</feature>
<dbReference type="SUPFAM" id="SSF48452">
    <property type="entry name" value="TPR-like"/>
    <property type="match status" value="1"/>
</dbReference>
<dbReference type="PRINTS" id="PR00038">
    <property type="entry name" value="HTHLUXR"/>
</dbReference>
<dbReference type="InterPro" id="IPR011990">
    <property type="entry name" value="TPR-like_helical_dom_sf"/>
</dbReference>
<dbReference type="CDD" id="cd06170">
    <property type="entry name" value="LuxR_C_like"/>
    <property type="match status" value="1"/>
</dbReference>
<dbReference type="SUPFAM" id="SSF52540">
    <property type="entry name" value="P-loop containing nucleoside triphosphate hydrolases"/>
    <property type="match status" value="1"/>
</dbReference>
<protein>
    <submittedName>
        <fullName evidence="4">AAA family ATPase</fullName>
    </submittedName>
</protein>
<dbReference type="InterPro" id="IPR041664">
    <property type="entry name" value="AAA_16"/>
</dbReference>
<dbReference type="SMART" id="SM00421">
    <property type="entry name" value="HTH_LUXR"/>
    <property type="match status" value="1"/>
</dbReference>
<dbReference type="RefSeq" id="WP_326834741.1">
    <property type="nucleotide sequence ID" value="NZ_CP142149.1"/>
</dbReference>
<evidence type="ECO:0000259" key="3">
    <source>
        <dbReference type="PROSITE" id="PS50043"/>
    </source>
</evidence>
<proteinExistence type="predicted"/>
<dbReference type="Pfam" id="PF00196">
    <property type="entry name" value="GerE"/>
    <property type="match status" value="1"/>
</dbReference>
<evidence type="ECO:0000256" key="2">
    <source>
        <dbReference type="ARBA" id="ARBA00022840"/>
    </source>
</evidence>
<dbReference type="EMBL" id="CP142149">
    <property type="protein sequence ID" value="WSE31933.1"/>
    <property type="molecule type" value="Genomic_DNA"/>
</dbReference>
<dbReference type="InterPro" id="IPR027417">
    <property type="entry name" value="P-loop_NTPase"/>
</dbReference>
<accession>A0ABZ1ICS2</accession>
<dbReference type="PANTHER" id="PTHR16305:SF35">
    <property type="entry name" value="TRANSCRIPTIONAL ACTIVATOR DOMAIN"/>
    <property type="match status" value="1"/>
</dbReference>
<keyword evidence="1" id="KW-0547">Nucleotide-binding</keyword>